<sequence length="438" mass="49818">MKFRKYLLPTLLTIAVLLSLALSVAMWLNPARYGSRQQNNTKTPAKTESVNKSIGYVYSPVQAVYADQNGNQELLINTSVNTVAEIKHQMHDYQDASLKTISSKSKGNYVEALERPNSFLLNYTSTVTMKMVDAFVNNRFKDLPNYEVDHIVVPTDDSEHLYLLADKEYKIYRISIKKHNLEGLQQIMQGGNIRKVPAAVHMLNNKPNVYTENSFTLQPYRYLVSSQSEDYYVSRLLNGENSQNVRVKKQGNNTSYTDGNNRQLNFNEKQKMVNYSDFQAKPGSLSLTSLLTGGYNNLVTLGVSLDNVRLYDHNLNSHMITYRYFVEGFPVFGNNGQGSITMQNVNTETVRYRFPLTSPQVPIPNGNSTVTMLPTQTVIDRLKELGYKERSISQIHIGYSLKKDSSSMLVKLTPEWYIKYNGKWQSYSQMSGTTVTTN</sequence>
<dbReference type="CDD" id="cd15787">
    <property type="entry name" value="YycH_N"/>
    <property type="match status" value="1"/>
</dbReference>
<protein>
    <submittedName>
        <fullName evidence="2">YycH protein</fullName>
    </submittedName>
</protein>
<dbReference type="InterPro" id="IPR042274">
    <property type="entry name" value="YycH/YycI_2"/>
</dbReference>
<dbReference type="Gene3D" id="3.30.310.160">
    <property type="entry name" value="YycH protein, domain 2"/>
    <property type="match status" value="1"/>
</dbReference>
<dbReference type="RefSeq" id="WP_056977457.1">
    <property type="nucleotide sequence ID" value="NZ_AYZR01000004.1"/>
</dbReference>
<proteinExistence type="predicted"/>
<accession>A0A0R2CR72</accession>
<comment type="caution">
    <text evidence="2">The sequence shown here is derived from an EMBL/GenBank/DDBJ whole genome shotgun (WGS) entry which is preliminary data.</text>
</comment>
<evidence type="ECO:0000313" key="2">
    <source>
        <dbReference type="EMBL" id="KRM94305.1"/>
    </source>
</evidence>
<dbReference type="Pfam" id="PF07435">
    <property type="entry name" value="YycH"/>
    <property type="match status" value="1"/>
</dbReference>
<evidence type="ECO:0000313" key="3">
    <source>
        <dbReference type="Proteomes" id="UP000051256"/>
    </source>
</evidence>
<dbReference type="InterPro" id="IPR009996">
    <property type="entry name" value="YycH"/>
</dbReference>
<feature type="domain" description="Regulatory protein YycH" evidence="1">
    <location>
        <begin position="11"/>
        <end position="425"/>
    </location>
</feature>
<keyword evidence="3" id="KW-1185">Reference proteome</keyword>
<dbReference type="AlphaFoldDB" id="A0A0R2CR72"/>
<reference evidence="2 3" key="1">
    <citation type="journal article" date="2015" name="Genome Announc.">
        <title>Expanding the biotechnology potential of lactobacilli through comparative genomics of 213 strains and associated genera.</title>
        <authorList>
            <person name="Sun Z."/>
            <person name="Harris H.M."/>
            <person name="McCann A."/>
            <person name="Guo C."/>
            <person name="Argimon S."/>
            <person name="Zhang W."/>
            <person name="Yang X."/>
            <person name="Jeffery I.B."/>
            <person name="Cooney J.C."/>
            <person name="Kagawa T.F."/>
            <person name="Liu W."/>
            <person name="Song Y."/>
            <person name="Salvetti E."/>
            <person name="Wrobel A."/>
            <person name="Rasinkangas P."/>
            <person name="Parkhill J."/>
            <person name="Rea M.C."/>
            <person name="O'Sullivan O."/>
            <person name="Ritari J."/>
            <person name="Douillard F.P."/>
            <person name="Paul Ross R."/>
            <person name="Yang R."/>
            <person name="Briner A.E."/>
            <person name="Felis G.E."/>
            <person name="de Vos W.M."/>
            <person name="Barrangou R."/>
            <person name="Klaenhammer T.R."/>
            <person name="Caufield P.W."/>
            <person name="Cui Y."/>
            <person name="Zhang H."/>
            <person name="O'Toole P.W."/>
        </authorList>
    </citation>
    <scope>NUCLEOTIDE SEQUENCE [LARGE SCALE GENOMIC DNA]</scope>
    <source>
        <strain evidence="2 3">DSM 24302</strain>
    </source>
</reference>
<dbReference type="EMBL" id="AYZR01000004">
    <property type="protein sequence ID" value="KRM94305.1"/>
    <property type="molecule type" value="Genomic_DNA"/>
</dbReference>
<name>A0A0R2CR72_9LACO</name>
<evidence type="ECO:0000259" key="1">
    <source>
        <dbReference type="Pfam" id="PF07435"/>
    </source>
</evidence>
<gene>
    <name evidence="2" type="ORF">FC56_GL001257</name>
</gene>
<dbReference type="Proteomes" id="UP000051256">
    <property type="component" value="Unassembled WGS sequence"/>
</dbReference>
<dbReference type="STRING" id="1423802.FC56_GL001257"/>
<organism evidence="2 3">
    <name type="scientific">Lentilactobacillus senioris DSM 24302 = JCM 17472</name>
    <dbReference type="NCBI Taxonomy" id="1423802"/>
    <lineage>
        <taxon>Bacteria</taxon>
        <taxon>Bacillati</taxon>
        <taxon>Bacillota</taxon>
        <taxon>Bacilli</taxon>
        <taxon>Lactobacillales</taxon>
        <taxon>Lactobacillaceae</taxon>
        <taxon>Lentilactobacillus</taxon>
    </lineage>
</organism>
<dbReference type="PATRIC" id="fig|1423802.4.peg.1276"/>